<evidence type="ECO:0000313" key="2">
    <source>
        <dbReference type="Proteomes" id="UP001235840"/>
    </source>
</evidence>
<proteinExistence type="predicted"/>
<evidence type="ECO:0000313" key="1">
    <source>
        <dbReference type="EMBL" id="MDQ0164562.1"/>
    </source>
</evidence>
<sequence>MLRFNYSFHLCSFTHSFEKKSVFCFAQHLVVKACNRGIEDV</sequence>
<reference evidence="1 2" key="1">
    <citation type="submission" date="2023-07" db="EMBL/GenBank/DDBJ databases">
        <title>Genomic Encyclopedia of Type Strains, Phase IV (KMG-IV): sequencing the most valuable type-strain genomes for metagenomic binning, comparative biology and taxonomic classification.</title>
        <authorList>
            <person name="Goeker M."/>
        </authorList>
    </citation>
    <scope>NUCLEOTIDE SEQUENCE [LARGE SCALE GENOMIC DNA]</scope>
    <source>
        <strain evidence="1 2">DSM 12751</strain>
    </source>
</reference>
<dbReference type="EMBL" id="JAUSTY010000002">
    <property type="protein sequence ID" value="MDQ0164562.1"/>
    <property type="molecule type" value="Genomic_DNA"/>
</dbReference>
<comment type="caution">
    <text evidence="1">The sequence shown here is derived from an EMBL/GenBank/DDBJ whole genome shotgun (WGS) entry which is preliminary data.</text>
</comment>
<name>A0ABT9VU98_9BACI</name>
<dbReference type="Proteomes" id="UP001235840">
    <property type="component" value="Unassembled WGS sequence"/>
</dbReference>
<protein>
    <submittedName>
        <fullName evidence="1">Uncharacterized protein</fullName>
    </submittedName>
</protein>
<organism evidence="1 2">
    <name type="scientific">Caldalkalibacillus horti</name>
    <dbReference type="NCBI Taxonomy" id="77523"/>
    <lineage>
        <taxon>Bacteria</taxon>
        <taxon>Bacillati</taxon>
        <taxon>Bacillota</taxon>
        <taxon>Bacilli</taxon>
        <taxon>Bacillales</taxon>
        <taxon>Bacillaceae</taxon>
        <taxon>Caldalkalibacillus</taxon>
    </lineage>
</organism>
<accession>A0ABT9VU98</accession>
<gene>
    <name evidence="1" type="ORF">J2S11_000462</name>
</gene>
<keyword evidence="2" id="KW-1185">Reference proteome</keyword>